<evidence type="ECO:0000256" key="7">
    <source>
        <dbReference type="ARBA" id="ARBA00023303"/>
    </source>
</evidence>
<dbReference type="GO" id="GO:0030322">
    <property type="term" value="P:stabilization of membrane potential"/>
    <property type="evidence" value="ECO:0007669"/>
    <property type="project" value="TreeGrafter"/>
</dbReference>
<gene>
    <name evidence="10" type="ORF">BLA29_006209</name>
</gene>
<protein>
    <submittedName>
        <fullName evidence="10">Potassium channel subfamily K-like protein</fullName>
    </submittedName>
</protein>
<evidence type="ECO:0000256" key="6">
    <source>
        <dbReference type="ARBA" id="ARBA00023136"/>
    </source>
</evidence>
<dbReference type="InterPro" id="IPR003280">
    <property type="entry name" value="2pore_dom_K_chnl"/>
</dbReference>
<dbReference type="Pfam" id="PF07885">
    <property type="entry name" value="Ion_trans_2"/>
    <property type="match status" value="1"/>
</dbReference>
<keyword evidence="2" id="KW-0813">Transport</keyword>
<evidence type="ECO:0000259" key="9">
    <source>
        <dbReference type="Pfam" id="PF07885"/>
    </source>
</evidence>
<feature type="transmembrane region" description="Helical" evidence="8">
    <location>
        <begin position="13"/>
        <end position="30"/>
    </location>
</feature>
<accession>A0A1Y3ARV9</accession>
<keyword evidence="6 8" id="KW-0472">Membrane</keyword>
<evidence type="ECO:0000256" key="2">
    <source>
        <dbReference type="ARBA" id="ARBA00022448"/>
    </source>
</evidence>
<evidence type="ECO:0000313" key="10">
    <source>
        <dbReference type="EMBL" id="OTF70206.1"/>
    </source>
</evidence>
<keyword evidence="4 8" id="KW-1133">Transmembrane helix</keyword>
<evidence type="ECO:0000256" key="3">
    <source>
        <dbReference type="ARBA" id="ARBA00022692"/>
    </source>
</evidence>
<comment type="subcellular location">
    <subcellularLocation>
        <location evidence="1">Membrane</location>
        <topology evidence="1">Multi-pass membrane protein</topology>
    </subcellularLocation>
</comment>
<evidence type="ECO:0000256" key="4">
    <source>
        <dbReference type="ARBA" id="ARBA00022989"/>
    </source>
</evidence>
<dbReference type="SUPFAM" id="SSF81324">
    <property type="entry name" value="Voltage-gated potassium channels"/>
    <property type="match status" value="1"/>
</dbReference>
<evidence type="ECO:0000256" key="1">
    <source>
        <dbReference type="ARBA" id="ARBA00004141"/>
    </source>
</evidence>
<dbReference type="AlphaFoldDB" id="A0A1Y3ARV9"/>
<keyword evidence="7 10" id="KW-0407">Ion channel</keyword>
<dbReference type="GO" id="GO:0022841">
    <property type="term" value="F:potassium ion leak channel activity"/>
    <property type="evidence" value="ECO:0007669"/>
    <property type="project" value="TreeGrafter"/>
</dbReference>
<evidence type="ECO:0000313" key="11">
    <source>
        <dbReference type="Proteomes" id="UP000194236"/>
    </source>
</evidence>
<evidence type="ECO:0000256" key="5">
    <source>
        <dbReference type="ARBA" id="ARBA00023065"/>
    </source>
</evidence>
<feature type="domain" description="Potassium channel" evidence="9">
    <location>
        <begin position="2"/>
        <end position="69"/>
    </location>
</feature>
<proteinExistence type="predicted"/>
<dbReference type="GO" id="GO:0005886">
    <property type="term" value="C:plasma membrane"/>
    <property type="evidence" value="ECO:0007669"/>
    <property type="project" value="TreeGrafter"/>
</dbReference>
<feature type="transmembrane region" description="Helical" evidence="8">
    <location>
        <begin position="50"/>
        <end position="70"/>
    </location>
</feature>
<dbReference type="InterPro" id="IPR013099">
    <property type="entry name" value="K_chnl_dom"/>
</dbReference>
<keyword evidence="5" id="KW-0406">Ion transport</keyword>
<reference evidence="10 11" key="1">
    <citation type="submission" date="2017-03" db="EMBL/GenBank/DDBJ databases">
        <title>Genome Survey of Euroglyphus maynei.</title>
        <authorList>
            <person name="Arlian L.G."/>
            <person name="Morgan M.S."/>
            <person name="Rider S.D."/>
        </authorList>
    </citation>
    <scope>NUCLEOTIDE SEQUENCE [LARGE SCALE GENOMIC DNA]</scope>
    <source>
        <strain evidence="10">Arlian Lab</strain>
        <tissue evidence="10">Whole body</tissue>
    </source>
</reference>
<name>A0A1Y3ARV9_EURMA</name>
<dbReference type="PANTHER" id="PTHR11003">
    <property type="entry name" value="POTASSIUM CHANNEL, SUBFAMILY K"/>
    <property type="match status" value="1"/>
</dbReference>
<comment type="caution">
    <text evidence="10">The sequence shown here is derived from an EMBL/GenBank/DDBJ whole genome shotgun (WGS) entry which is preliminary data.</text>
</comment>
<dbReference type="OrthoDB" id="297496at2759"/>
<keyword evidence="11" id="KW-1185">Reference proteome</keyword>
<dbReference type="PANTHER" id="PTHR11003:SF334">
    <property type="entry name" value="FI03418P"/>
    <property type="match status" value="1"/>
</dbReference>
<organism evidence="10 11">
    <name type="scientific">Euroglyphus maynei</name>
    <name type="common">Mayne's house dust mite</name>
    <dbReference type="NCBI Taxonomy" id="6958"/>
    <lineage>
        <taxon>Eukaryota</taxon>
        <taxon>Metazoa</taxon>
        <taxon>Ecdysozoa</taxon>
        <taxon>Arthropoda</taxon>
        <taxon>Chelicerata</taxon>
        <taxon>Arachnida</taxon>
        <taxon>Acari</taxon>
        <taxon>Acariformes</taxon>
        <taxon>Sarcoptiformes</taxon>
        <taxon>Astigmata</taxon>
        <taxon>Psoroptidia</taxon>
        <taxon>Analgoidea</taxon>
        <taxon>Pyroglyphidae</taxon>
        <taxon>Pyroglyphinae</taxon>
        <taxon>Euroglyphus</taxon>
    </lineage>
</organism>
<dbReference type="GO" id="GO:0015271">
    <property type="term" value="F:outward rectifier potassium channel activity"/>
    <property type="evidence" value="ECO:0007669"/>
    <property type="project" value="TreeGrafter"/>
</dbReference>
<evidence type="ECO:0000256" key="8">
    <source>
        <dbReference type="SAM" id="Phobius"/>
    </source>
</evidence>
<dbReference type="Gene3D" id="1.10.287.70">
    <property type="match status" value="1"/>
</dbReference>
<keyword evidence="3 8" id="KW-0812">Transmembrane</keyword>
<sequence>MFHIWEGLSILDGVYFCFITLSTIGFGDILPEKTLSSMANENETESKKRIIIIVLYILGGMTLVAMSFNLSKYYYNEAF</sequence>
<dbReference type="Proteomes" id="UP000194236">
    <property type="component" value="Unassembled WGS sequence"/>
</dbReference>
<dbReference type="EMBL" id="MUJZ01066713">
    <property type="protein sequence ID" value="OTF70206.1"/>
    <property type="molecule type" value="Genomic_DNA"/>
</dbReference>